<protein>
    <recommendedName>
        <fullName evidence="3 4">Dephospho-CoA kinase</fullName>
        <ecNumber evidence="3 4">2.7.1.24</ecNumber>
    </recommendedName>
    <alternativeName>
        <fullName evidence="3">Dephosphocoenzyme A kinase</fullName>
    </alternativeName>
</protein>
<dbReference type="EMBL" id="WKQN01000001">
    <property type="protein sequence ID" value="MSC62055.1"/>
    <property type="molecule type" value="Genomic_DNA"/>
</dbReference>
<keyword evidence="3 6" id="KW-0808">Transferase</keyword>
<sequence length="209" mass="21745">MITLGITGRSGCGKSTVTAVFAAHGVPLVDADQISREILLPGSPLLPVLAQRFGADILYADGSLNRRLLADRAFAAPEGKAALDSLVLPEIIRRVCRLKQAAREAGAPLFVIDGAVIVGTDAEKECDHLCVVTAPFATSVARIAARDGIAPEMAARRLNAQTPEEVLLARADLVLRNDADLASLEAAAAALCEQLQAEGARKGGADTSL</sequence>
<dbReference type="UniPathway" id="UPA00241">
    <property type="reaction ID" value="UER00356"/>
</dbReference>
<evidence type="ECO:0000256" key="1">
    <source>
        <dbReference type="ARBA" id="ARBA00022741"/>
    </source>
</evidence>
<reference evidence="7 9" key="1">
    <citation type="journal article" date="2017" name="Front. Microbiol.">
        <title>New Insights into the Diversity of the Genus Faecalibacterium.</title>
        <authorList>
            <person name="Benevides L."/>
            <person name="Burman S."/>
            <person name="Martin R."/>
            <person name="Robert V."/>
            <person name="Thomas M."/>
            <person name="Miquel S."/>
            <person name="Chain F."/>
            <person name="Sokol H."/>
            <person name="Bermudez-Humaran L.G."/>
            <person name="Morrison M."/>
            <person name="Langella P."/>
            <person name="Azevedo V.A."/>
            <person name="Chatel J.M."/>
            <person name="Soares S."/>
        </authorList>
    </citation>
    <scope>NUCLEOTIDE SEQUENCE [LARGE SCALE GENOMIC DNA]</scope>
    <source>
        <strain evidence="7 9">AHMP21</strain>
    </source>
</reference>
<accession>A0A2A7BC76</accession>
<keyword evidence="3 7" id="KW-0418">Kinase</keyword>
<reference evidence="5 10" key="2">
    <citation type="submission" date="2017-10" db="EMBL/GenBank/DDBJ databases">
        <title>Complete Genome Sequence of Faecalibacterium prausnitzii isolated from the gut of healthy adult Indian.</title>
        <authorList>
            <person name="Bag S."/>
            <person name="Ghosh T.S."/>
            <person name="Das B."/>
        </authorList>
    </citation>
    <scope>NUCLEOTIDE SEQUENCE [LARGE SCALE GENOMIC DNA]</scope>
    <source>
        <strain evidence="5 10">Indica</strain>
    </source>
</reference>
<proteinExistence type="inferred from homology"/>
<gene>
    <name evidence="3" type="primary">coaE</name>
    <name evidence="7" type="ORF">CHR61_08850</name>
    <name evidence="5" type="ORF">CRH10_01540</name>
    <name evidence="8" type="ORF">DWZ89_00995</name>
    <name evidence="6" type="ORF">GKD95_01560</name>
</gene>
<dbReference type="Proteomes" id="UP000261140">
    <property type="component" value="Unassembled WGS sequence"/>
</dbReference>
<dbReference type="PANTHER" id="PTHR10695">
    <property type="entry name" value="DEPHOSPHO-COA KINASE-RELATED"/>
    <property type="match status" value="1"/>
</dbReference>
<dbReference type="SUPFAM" id="SSF52540">
    <property type="entry name" value="P-loop containing nucleoside triphosphate hydrolases"/>
    <property type="match status" value="1"/>
</dbReference>
<reference evidence="8 11" key="3">
    <citation type="submission" date="2018-08" db="EMBL/GenBank/DDBJ databases">
        <title>A genome reference for cultivated species of the human gut microbiota.</title>
        <authorList>
            <person name="Zou Y."/>
            <person name="Xue W."/>
            <person name="Luo G."/>
        </authorList>
    </citation>
    <scope>NUCLEOTIDE SEQUENCE [LARGE SCALE GENOMIC DNA]</scope>
    <source>
        <strain evidence="8 11">AF36-11AT</strain>
    </source>
</reference>
<comment type="function">
    <text evidence="3">Catalyzes the phosphorylation of the 3'-hydroxyl group of dephosphocoenzyme A to form coenzyme A.</text>
</comment>
<dbReference type="EC" id="2.7.1.24" evidence="3 4"/>
<comment type="similarity">
    <text evidence="3">Belongs to the CoaE family.</text>
</comment>
<evidence type="ECO:0000313" key="5">
    <source>
        <dbReference type="EMBL" id="ATL89089.1"/>
    </source>
</evidence>
<name>A0A2A7BC76_9FIRM</name>
<dbReference type="NCBIfam" id="TIGR00152">
    <property type="entry name" value="dephospho-CoA kinase"/>
    <property type="match status" value="1"/>
</dbReference>
<dbReference type="GO" id="GO:0015937">
    <property type="term" value="P:coenzyme A biosynthetic process"/>
    <property type="evidence" value="ECO:0007669"/>
    <property type="project" value="UniProtKB-UniRule"/>
</dbReference>
<dbReference type="KEGG" id="fpra:CG447_01690"/>
<dbReference type="RefSeq" id="WP_005932782.1">
    <property type="nucleotide sequence ID" value="NZ_CABVEO010000001.1"/>
</dbReference>
<dbReference type="InterPro" id="IPR001977">
    <property type="entry name" value="Depp_CoAkinase"/>
</dbReference>
<dbReference type="EMBL" id="QVEQ01000001">
    <property type="protein sequence ID" value="RGB73403.1"/>
    <property type="molecule type" value="Genomic_DNA"/>
</dbReference>
<dbReference type="GeneID" id="90660120"/>
<evidence type="ECO:0000313" key="11">
    <source>
        <dbReference type="Proteomes" id="UP000261140"/>
    </source>
</evidence>
<keyword evidence="3" id="KW-0963">Cytoplasm</keyword>
<dbReference type="EMBL" id="NOUW01000027">
    <property type="protein sequence ID" value="PDX89000.1"/>
    <property type="molecule type" value="Genomic_DNA"/>
</dbReference>
<dbReference type="Proteomes" id="UP000461506">
    <property type="component" value="Unassembled WGS sequence"/>
</dbReference>
<organism evidence="7 9">
    <name type="scientific">Faecalibacterium prausnitzii</name>
    <dbReference type="NCBI Taxonomy" id="853"/>
    <lineage>
        <taxon>Bacteria</taxon>
        <taxon>Bacillati</taxon>
        <taxon>Bacillota</taxon>
        <taxon>Clostridia</taxon>
        <taxon>Eubacteriales</taxon>
        <taxon>Oscillospiraceae</taxon>
        <taxon>Faecalibacterium</taxon>
    </lineage>
</organism>
<keyword evidence="2 3" id="KW-0067">ATP-binding</keyword>
<dbReference type="AlphaFoldDB" id="A0A2A7BC76"/>
<dbReference type="HAMAP" id="MF_00376">
    <property type="entry name" value="Dephospho_CoA_kinase"/>
    <property type="match status" value="1"/>
</dbReference>
<dbReference type="Pfam" id="PF01121">
    <property type="entry name" value="CoaE"/>
    <property type="match status" value="1"/>
</dbReference>
<dbReference type="Proteomes" id="UP000220438">
    <property type="component" value="Unassembled WGS sequence"/>
</dbReference>
<evidence type="ECO:0000313" key="9">
    <source>
        <dbReference type="Proteomes" id="UP000220438"/>
    </source>
</evidence>
<dbReference type="PROSITE" id="PS51219">
    <property type="entry name" value="DPCK"/>
    <property type="match status" value="1"/>
</dbReference>
<dbReference type="Proteomes" id="UP000223709">
    <property type="component" value="Chromosome"/>
</dbReference>
<evidence type="ECO:0000313" key="6">
    <source>
        <dbReference type="EMBL" id="MSC62055.1"/>
    </source>
</evidence>
<dbReference type="GO" id="GO:0005524">
    <property type="term" value="F:ATP binding"/>
    <property type="evidence" value="ECO:0007669"/>
    <property type="project" value="UniProtKB-UniRule"/>
</dbReference>
<dbReference type="EMBL" id="CP023819">
    <property type="protein sequence ID" value="ATL89089.1"/>
    <property type="molecule type" value="Genomic_DNA"/>
</dbReference>
<dbReference type="Gene3D" id="3.40.50.300">
    <property type="entry name" value="P-loop containing nucleotide triphosphate hydrolases"/>
    <property type="match status" value="1"/>
</dbReference>
<evidence type="ECO:0000256" key="2">
    <source>
        <dbReference type="ARBA" id="ARBA00022840"/>
    </source>
</evidence>
<dbReference type="GO" id="GO:0005737">
    <property type="term" value="C:cytoplasm"/>
    <property type="evidence" value="ECO:0007669"/>
    <property type="project" value="UniProtKB-SubCell"/>
</dbReference>
<evidence type="ECO:0000313" key="12">
    <source>
        <dbReference type="Proteomes" id="UP000461506"/>
    </source>
</evidence>
<evidence type="ECO:0000313" key="10">
    <source>
        <dbReference type="Proteomes" id="UP000223709"/>
    </source>
</evidence>
<evidence type="ECO:0000256" key="4">
    <source>
        <dbReference type="NCBIfam" id="TIGR00152"/>
    </source>
</evidence>
<dbReference type="GO" id="GO:0004140">
    <property type="term" value="F:dephospho-CoA kinase activity"/>
    <property type="evidence" value="ECO:0007669"/>
    <property type="project" value="UniProtKB-UniRule"/>
</dbReference>
<evidence type="ECO:0000313" key="8">
    <source>
        <dbReference type="EMBL" id="RGB73403.1"/>
    </source>
</evidence>
<dbReference type="CDD" id="cd02022">
    <property type="entry name" value="DPCK"/>
    <property type="match status" value="1"/>
</dbReference>
<comment type="catalytic activity">
    <reaction evidence="3">
        <text>3'-dephospho-CoA + ATP = ADP + CoA + H(+)</text>
        <dbReference type="Rhea" id="RHEA:18245"/>
        <dbReference type="ChEBI" id="CHEBI:15378"/>
        <dbReference type="ChEBI" id="CHEBI:30616"/>
        <dbReference type="ChEBI" id="CHEBI:57287"/>
        <dbReference type="ChEBI" id="CHEBI:57328"/>
        <dbReference type="ChEBI" id="CHEBI:456216"/>
        <dbReference type="EC" id="2.7.1.24"/>
    </reaction>
</comment>
<evidence type="ECO:0000256" key="3">
    <source>
        <dbReference type="HAMAP-Rule" id="MF_00376"/>
    </source>
</evidence>
<feature type="binding site" evidence="3">
    <location>
        <begin position="11"/>
        <end position="16"/>
    </location>
    <ligand>
        <name>ATP</name>
        <dbReference type="ChEBI" id="CHEBI:30616"/>
    </ligand>
</feature>
<keyword evidence="3" id="KW-0173">Coenzyme A biosynthesis</keyword>
<dbReference type="InterPro" id="IPR027417">
    <property type="entry name" value="P-loop_NTPase"/>
</dbReference>
<comment type="pathway">
    <text evidence="3">Cofactor biosynthesis; coenzyme A biosynthesis; CoA from (R)-pantothenate: step 5/5.</text>
</comment>
<dbReference type="PANTHER" id="PTHR10695:SF46">
    <property type="entry name" value="BIFUNCTIONAL COENZYME A SYNTHASE-RELATED"/>
    <property type="match status" value="1"/>
</dbReference>
<reference evidence="6 12" key="4">
    <citation type="journal article" date="2019" name="Nat. Med.">
        <title>A library of human gut bacterial isolates paired with longitudinal multiomics data enables mechanistic microbiome research.</title>
        <authorList>
            <person name="Poyet M."/>
            <person name="Groussin M."/>
            <person name="Gibbons S.M."/>
            <person name="Avila-Pacheco J."/>
            <person name="Jiang X."/>
            <person name="Kearney S.M."/>
            <person name="Perrotta A.R."/>
            <person name="Berdy B."/>
            <person name="Zhao S."/>
            <person name="Lieberman T.D."/>
            <person name="Swanson P.K."/>
            <person name="Smith M."/>
            <person name="Roesemann S."/>
            <person name="Alexander J.E."/>
            <person name="Rich S.A."/>
            <person name="Livny J."/>
            <person name="Vlamakis H."/>
            <person name="Clish C."/>
            <person name="Bullock K."/>
            <person name="Deik A."/>
            <person name="Scott J."/>
            <person name="Pierce K.A."/>
            <person name="Xavier R.J."/>
            <person name="Alm E.J."/>
        </authorList>
    </citation>
    <scope>NUCLEOTIDE SEQUENCE [LARGE SCALE GENOMIC DNA]</scope>
    <source>
        <strain evidence="6 12">BIOML-A1</strain>
    </source>
</reference>
<evidence type="ECO:0000313" key="7">
    <source>
        <dbReference type="EMBL" id="PDX89000.1"/>
    </source>
</evidence>
<keyword evidence="1 3" id="KW-0547">Nucleotide-binding</keyword>
<comment type="subcellular location">
    <subcellularLocation>
        <location evidence="3">Cytoplasm</location>
    </subcellularLocation>
</comment>